<protein>
    <recommendedName>
        <fullName evidence="5">Glycosyltransferase</fullName>
        <ecNumber evidence="5">2.4.1.-</ecNumber>
    </recommendedName>
</protein>
<dbReference type="PANTHER" id="PTHR11926">
    <property type="entry name" value="GLUCOSYL/GLUCURONOSYL TRANSFERASES"/>
    <property type="match status" value="1"/>
</dbReference>
<dbReference type="GO" id="GO:0080043">
    <property type="term" value="F:quercetin 3-O-glucosyltransferase activity"/>
    <property type="evidence" value="ECO:0007669"/>
    <property type="project" value="TreeGrafter"/>
</dbReference>
<evidence type="ECO:0000313" key="7">
    <source>
        <dbReference type="Proteomes" id="UP000325577"/>
    </source>
</evidence>
<keyword evidence="7" id="KW-1185">Reference proteome</keyword>
<dbReference type="InterPro" id="IPR035595">
    <property type="entry name" value="UDP_glycos_trans_CS"/>
</dbReference>
<dbReference type="EC" id="2.4.1.-" evidence="5"/>
<dbReference type="OrthoDB" id="5835829at2759"/>
<dbReference type="FunFam" id="3.40.50.2000:FF:000167">
    <property type="entry name" value="Glycosyltransferase"/>
    <property type="match status" value="1"/>
</dbReference>
<dbReference type="Proteomes" id="UP000325577">
    <property type="component" value="Linkage Group LG21"/>
</dbReference>
<sequence length="497" mass="55459">MEREREGVPICLYSSKITHKLDAEAGHGSWKVLAASMDNRSILLVTLPWQGHINPTLQFAKRLIRMGLKVTFVTSASALRHMAETTPFQEGLTFAPISDGYDDGIKIDDDIGRFTSELKIHGSKAVTELVTARANEGRPIMHVVYTILLPWVAQVAHRLHIPSTILWIQPATILDICYHYFNGYDDIIRNNANDLSFSIELPGLPVFTIRDLPSFLLPSTQNLALPVFKEHFETLDAETNPKVLINSFDELEPEALRAIDKINMIAVGPLIPSVFLDGKDTSDASSGIDLFQKSNEYVEWLNSKPESSVIYISFGSLSMLSKQQMEEMARGLLESQRPFLWVNRAMKNGEKQEDKISCKEELEHQGMIVSWCSQLEVLSHPSLGCFVTHCGWNSSLESLVCGVPMVAFPQWADQGTNAKVIEDVWKTGVRVKANEQGLVSGDEIKSCIEMVMGGGERGEEMRRNAMNWKDLAREAVKEGGSTDMNLKAFVDEIGDCL</sequence>
<accession>A0A5J5AA94</accession>
<dbReference type="PANTHER" id="PTHR11926:SF870">
    <property type="entry name" value="UDP-GLYCOSYLTRANSFERASE 75B1"/>
    <property type="match status" value="1"/>
</dbReference>
<dbReference type="GO" id="GO:0080044">
    <property type="term" value="F:quercetin 7-O-glucosyltransferase activity"/>
    <property type="evidence" value="ECO:0007669"/>
    <property type="project" value="TreeGrafter"/>
</dbReference>
<dbReference type="CDD" id="cd03784">
    <property type="entry name" value="GT1_Gtf-like"/>
    <property type="match status" value="1"/>
</dbReference>
<dbReference type="PROSITE" id="PS00375">
    <property type="entry name" value="UDPGT"/>
    <property type="match status" value="1"/>
</dbReference>
<dbReference type="AlphaFoldDB" id="A0A5J5AA94"/>
<comment type="similarity">
    <text evidence="1 4">Belongs to the UDP-glycosyltransferase family.</text>
</comment>
<keyword evidence="2 4" id="KW-0328">Glycosyltransferase</keyword>
<evidence type="ECO:0000256" key="4">
    <source>
        <dbReference type="RuleBase" id="RU003718"/>
    </source>
</evidence>
<name>A0A5J5AA94_9ASTE</name>
<keyword evidence="3 4" id="KW-0808">Transferase</keyword>
<evidence type="ECO:0000256" key="2">
    <source>
        <dbReference type="ARBA" id="ARBA00022676"/>
    </source>
</evidence>
<evidence type="ECO:0000256" key="3">
    <source>
        <dbReference type="ARBA" id="ARBA00022679"/>
    </source>
</evidence>
<dbReference type="EMBL" id="CM018045">
    <property type="protein sequence ID" value="KAA8527883.1"/>
    <property type="molecule type" value="Genomic_DNA"/>
</dbReference>
<evidence type="ECO:0000256" key="5">
    <source>
        <dbReference type="RuleBase" id="RU362057"/>
    </source>
</evidence>
<evidence type="ECO:0000313" key="6">
    <source>
        <dbReference type="EMBL" id="KAA8527883.1"/>
    </source>
</evidence>
<gene>
    <name evidence="6" type="ORF">F0562_035248</name>
</gene>
<evidence type="ECO:0000256" key="1">
    <source>
        <dbReference type="ARBA" id="ARBA00009995"/>
    </source>
</evidence>
<organism evidence="6 7">
    <name type="scientific">Nyssa sinensis</name>
    <dbReference type="NCBI Taxonomy" id="561372"/>
    <lineage>
        <taxon>Eukaryota</taxon>
        <taxon>Viridiplantae</taxon>
        <taxon>Streptophyta</taxon>
        <taxon>Embryophyta</taxon>
        <taxon>Tracheophyta</taxon>
        <taxon>Spermatophyta</taxon>
        <taxon>Magnoliopsida</taxon>
        <taxon>eudicotyledons</taxon>
        <taxon>Gunneridae</taxon>
        <taxon>Pentapetalae</taxon>
        <taxon>asterids</taxon>
        <taxon>Cornales</taxon>
        <taxon>Nyssaceae</taxon>
        <taxon>Nyssa</taxon>
    </lineage>
</organism>
<dbReference type="SUPFAM" id="SSF53756">
    <property type="entry name" value="UDP-Glycosyltransferase/glycogen phosphorylase"/>
    <property type="match status" value="1"/>
</dbReference>
<dbReference type="InterPro" id="IPR002213">
    <property type="entry name" value="UDP_glucos_trans"/>
</dbReference>
<reference evidence="6 7" key="1">
    <citation type="submission" date="2019-09" db="EMBL/GenBank/DDBJ databases">
        <title>A chromosome-level genome assembly of the Chinese tupelo Nyssa sinensis.</title>
        <authorList>
            <person name="Yang X."/>
            <person name="Kang M."/>
            <person name="Yang Y."/>
            <person name="Xiong H."/>
            <person name="Wang M."/>
            <person name="Zhang Z."/>
            <person name="Wang Z."/>
            <person name="Wu H."/>
            <person name="Ma T."/>
            <person name="Liu J."/>
            <person name="Xi Z."/>
        </authorList>
    </citation>
    <scope>NUCLEOTIDE SEQUENCE [LARGE SCALE GENOMIC DNA]</scope>
    <source>
        <strain evidence="6">J267</strain>
        <tissue evidence="6">Leaf</tissue>
    </source>
</reference>
<dbReference type="FunFam" id="3.40.50.2000:FF:000019">
    <property type="entry name" value="Glycosyltransferase"/>
    <property type="match status" value="1"/>
</dbReference>
<dbReference type="Pfam" id="PF00201">
    <property type="entry name" value="UDPGT"/>
    <property type="match status" value="1"/>
</dbReference>
<proteinExistence type="inferred from homology"/>
<dbReference type="Gene3D" id="3.40.50.2000">
    <property type="entry name" value="Glycogen Phosphorylase B"/>
    <property type="match status" value="2"/>
</dbReference>